<name>A0A8R7QZM6_TRIUA</name>
<protein>
    <recommendedName>
        <fullName evidence="2">Very-long-chain aldehyde decarbonylase CER1-like C-terminal domain-containing protein</fullName>
    </recommendedName>
</protein>
<dbReference type="AlphaFoldDB" id="A0A8R7QZM6"/>
<dbReference type="Proteomes" id="UP000015106">
    <property type="component" value="Chromosome 7"/>
</dbReference>
<organism evidence="3 4">
    <name type="scientific">Triticum urartu</name>
    <name type="common">Red wild einkorn</name>
    <name type="synonym">Crithodium urartu</name>
    <dbReference type="NCBI Taxonomy" id="4572"/>
    <lineage>
        <taxon>Eukaryota</taxon>
        <taxon>Viridiplantae</taxon>
        <taxon>Streptophyta</taxon>
        <taxon>Embryophyta</taxon>
        <taxon>Tracheophyta</taxon>
        <taxon>Spermatophyta</taxon>
        <taxon>Magnoliopsida</taxon>
        <taxon>Liliopsida</taxon>
        <taxon>Poales</taxon>
        <taxon>Poaceae</taxon>
        <taxon>BOP clade</taxon>
        <taxon>Pooideae</taxon>
        <taxon>Triticodae</taxon>
        <taxon>Triticeae</taxon>
        <taxon>Triticinae</taxon>
        <taxon>Triticum</taxon>
    </lineage>
</organism>
<reference evidence="4" key="1">
    <citation type="journal article" date="2013" name="Nature">
        <title>Draft genome of the wheat A-genome progenitor Triticum urartu.</title>
        <authorList>
            <person name="Ling H.Q."/>
            <person name="Zhao S."/>
            <person name="Liu D."/>
            <person name="Wang J."/>
            <person name="Sun H."/>
            <person name="Zhang C."/>
            <person name="Fan H."/>
            <person name="Li D."/>
            <person name="Dong L."/>
            <person name="Tao Y."/>
            <person name="Gao C."/>
            <person name="Wu H."/>
            <person name="Li Y."/>
            <person name="Cui Y."/>
            <person name="Guo X."/>
            <person name="Zheng S."/>
            <person name="Wang B."/>
            <person name="Yu K."/>
            <person name="Liang Q."/>
            <person name="Yang W."/>
            <person name="Lou X."/>
            <person name="Chen J."/>
            <person name="Feng M."/>
            <person name="Jian J."/>
            <person name="Zhang X."/>
            <person name="Luo G."/>
            <person name="Jiang Y."/>
            <person name="Liu J."/>
            <person name="Wang Z."/>
            <person name="Sha Y."/>
            <person name="Zhang B."/>
            <person name="Wu H."/>
            <person name="Tang D."/>
            <person name="Shen Q."/>
            <person name="Xue P."/>
            <person name="Zou S."/>
            <person name="Wang X."/>
            <person name="Liu X."/>
            <person name="Wang F."/>
            <person name="Yang Y."/>
            <person name="An X."/>
            <person name="Dong Z."/>
            <person name="Zhang K."/>
            <person name="Zhang X."/>
            <person name="Luo M.C."/>
            <person name="Dvorak J."/>
            <person name="Tong Y."/>
            <person name="Wang J."/>
            <person name="Yang H."/>
            <person name="Li Z."/>
            <person name="Wang D."/>
            <person name="Zhang A."/>
            <person name="Wang J."/>
        </authorList>
    </citation>
    <scope>NUCLEOTIDE SEQUENCE</scope>
    <source>
        <strain evidence="4">cv. G1812</strain>
    </source>
</reference>
<comment type="subcellular location">
    <subcellularLocation>
        <location evidence="1">Membrane</location>
        <topology evidence="1">Multi-pass membrane protein</topology>
    </subcellularLocation>
</comment>
<evidence type="ECO:0000313" key="3">
    <source>
        <dbReference type="EnsemblPlants" id="TuG1812G0700001113.01.T01"/>
    </source>
</evidence>
<reference evidence="3" key="2">
    <citation type="submission" date="2018-03" db="EMBL/GenBank/DDBJ databases">
        <title>The Triticum urartu genome reveals the dynamic nature of wheat genome evolution.</title>
        <authorList>
            <person name="Ling H."/>
            <person name="Ma B."/>
            <person name="Shi X."/>
            <person name="Liu H."/>
            <person name="Dong L."/>
            <person name="Sun H."/>
            <person name="Cao Y."/>
            <person name="Gao Q."/>
            <person name="Zheng S."/>
            <person name="Li Y."/>
            <person name="Yu Y."/>
            <person name="Du H."/>
            <person name="Qi M."/>
            <person name="Li Y."/>
            <person name="Yu H."/>
            <person name="Cui Y."/>
            <person name="Wang N."/>
            <person name="Chen C."/>
            <person name="Wu H."/>
            <person name="Zhao Y."/>
            <person name="Zhang J."/>
            <person name="Li Y."/>
            <person name="Zhou W."/>
            <person name="Zhang B."/>
            <person name="Hu W."/>
            <person name="Eijk M."/>
            <person name="Tang J."/>
            <person name="Witsenboer H."/>
            <person name="Zhao S."/>
            <person name="Li Z."/>
            <person name="Zhang A."/>
            <person name="Wang D."/>
            <person name="Liang C."/>
        </authorList>
    </citation>
    <scope>NUCLEOTIDE SEQUENCE [LARGE SCALE GENOMIC DNA]</scope>
    <source>
        <strain evidence="3">cv. G1812</strain>
    </source>
</reference>
<dbReference type="Pfam" id="PF12076">
    <property type="entry name" value="CER1-like_C"/>
    <property type="match status" value="1"/>
</dbReference>
<dbReference type="InterPro" id="IPR021940">
    <property type="entry name" value="CER1-like_C"/>
</dbReference>
<proteinExistence type="predicted"/>
<sequence length="75" mass="8460">MISNKWGQFTSQFPLKKARKDCTCLSNPAMKIPKAMRNVHTSENCLPRRVMSAWHIAAVVHALDGWSLSMSAEMI</sequence>
<accession>A0A8R7QZM6</accession>
<feature type="domain" description="Very-long-chain aldehyde decarbonylase CER1-like C-terminal" evidence="2">
    <location>
        <begin position="11"/>
        <end position="67"/>
    </location>
</feature>
<keyword evidence="4" id="KW-1185">Reference proteome</keyword>
<reference evidence="3" key="3">
    <citation type="submission" date="2022-06" db="UniProtKB">
        <authorList>
            <consortium name="EnsemblPlants"/>
        </authorList>
    </citation>
    <scope>IDENTIFICATION</scope>
</reference>
<dbReference type="Gramene" id="TuG1812G0700001113.01.T01">
    <property type="protein sequence ID" value="TuG1812G0700001113.01.T01"/>
    <property type="gene ID" value="TuG1812G0700001113.01"/>
</dbReference>
<evidence type="ECO:0000313" key="4">
    <source>
        <dbReference type="Proteomes" id="UP000015106"/>
    </source>
</evidence>
<evidence type="ECO:0000259" key="2">
    <source>
        <dbReference type="Pfam" id="PF12076"/>
    </source>
</evidence>
<dbReference type="GO" id="GO:0016020">
    <property type="term" value="C:membrane"/>
    <property type="evidence" value="ECO:0007669"/>
    <property type="project" value="UniProtKB-SubCell"/>
</dbReference>
<evidence type="ECO:0000256" key="1">
    <source>
        <dbReference type="ARBA" id="ARBA00004141"/>
    </source>
</evidence>
<dbReference type="EnsemblPlants" id="TuG1812G0700001113.01.T01">
    <property type="protein sequence ID" value="TuG1812G0700001113.01.T01"/>
    <property type="gene ID" value="TuG1812G0700001113.01"/>
</dbReference>